<dbReference type="GO" id="GO:0007165">
    <property type="term" value="P:signal transduction"/>
    <property type="evidence" value="ECO:0007669"/>
    <property type="project" value="InterPro"/>
</dbReference>
<feature type="region of interest" description="Disordered" evidence="2">
    <location>
        <begin position="782"/>
        <end position="820"/>
    </location>
</feature>
<proteinExistence type="predicted"/>
<feature type="region of interest" description="Disordered" evidence="2">
    <location>
        <begin position="499"/>
        <end position="639"/>
    </location>
</feature>
<feature type="compositionally biased region" description="Low complexity" evidence="2">
    <location>
        <begin position="598"/>
        <end position="618"/>
    </location>
</feature>
<keyword evidence="1" id="KW-0343">GTPase activation</keyword>
<feature type="region of interest" description="Disordered" evidence="2">
    <location>
        <begin position="685"/>
        <end position="762"/>
    </location>
</feature>
<dbReference type="PROSITE" id="PS50238">
    <property type="entry name" value="RHOGAP"/>
    <property type="match status" value="1"/>
</dbReference>
<dbReference type="Pfam" id="PF00620">
    <property type="entry name" value="RhoGAP"/>
    <property type="match status" value="1"/>
</dbReference>
<feature type="region of interest" description="Disordered" evidence="2">
    <location>
        <begin position="50"/>
        <end position="71"/>
    </location>
</feature>
<dbReference type="Proteomes" id="UP000016930">
    <property type="component" value="Unassembled WGS sequence"/>
</dbReference>
<feature type="compositionally biased region" description="Low complexity" evidence="2">
    <location>
        <begin position="53"/>
        <end position="67"/>
    </location>
</feature>
<feature type="compositionally biased region" description="Basic and acidic residues" evidence="2">
    <location>
        <begin position="532"/>
        <end position="546"/>
    </location>
</feature>
<reference evidence="4 5" key="1">
    <citation type="journal article" date="2012" name="Proc. Natl. Acad. Sci. U.S.A.">
        <title>Comparative genomics of Ceriporiopsis subvermispora and Phanerochaete chrysosporium provide insight into selective ligninolysis.</title>
        <authorList>
            <person name="Fernandez-Fueyo E."/>
            <person name="Ruiz-Duenas F.J."/>
            <person name="Ferreira P."/>
            <person name="Floudas D."/>
            <person name="Hibbett D.S."/>
            <person name="Canessa P."/>
            <person name="Larrondo L.F."/>
            <person name="James T.Y."/>
            <person name="Seelenfreund D."/>
            <person name="Lobos S."/>
            <person name="Polanco R."/>
            <person name="Tello M."/>
            <person name="Honda Y."/>
            <person name="Watanabe T."/>
            <person name="Watanabe T."/>
            <person name="Ryu J.S."/>
            <person name="Kubicek C.P."/>
            <person name="Schmoll M."/>
            <person name="Gaskell J."/>
            <person name="Hammel K.E."/>
            <person name="St John F.J."/>
            <person name="Vanden Wymelenberg A."/>
            <person name="Sabat G."/>
            <person name="Splinter BonDurant S."/>
            <person name="Syed K."/>
            <person name="Yadav J.S."/>
            <person name="Doddapaneni H."/>
            <person name="Subramanian V."/>
            <person name="Lavin J.L."/>
            <person name="Oguiza J.A."/>
            <person name="Perez G."/>
            <person name="Pisabarro A.G."/>
            <person name="Ramirez L."/>
            <person name="Santoyo F."/>
            <person name="Master E."/>
            <person name="Coutinho P.M."/>
            <person name="Henrissat B."/>
            <person name="Lombard V."/>
            <person name="Magnuson J.K."/>
            <person name="Kuees U."/>
            <person name="Hori C."/>
            <person name="Igarashi K."/>
            <person name="Samejima M."/>
            <person name="Held B.W."/>
            <person name="Barry K.W."/>
            <person name="LaButti K.M."/>
            <person name="Lapidus A."/>
            <person name="Lindquist E.A."/>
            <person name="Lucas S.M."/>
            <person name="Riley R."/>
            <person name="Salamov A.A."/>
            <person name="Hoffmeister D."/>
            <person name="Schwenk D."/>
            <person name="Hadar Y."/>
            <person name="Yarden O."/>
            <person name="de Vries R.P."/>
            <person name="Wiebenga A."/>
            <person name="Stenlid J."/>
            <person name="Eastwood D."/>
            <person name="Grigoriev I.V."/>
            <person name="Berka R.M."/>
            <person name="Blanchette R.A."/>
            <person name="Kersten P."/>
            <person name="Martinez A.T."/>
            <person name="Vicuna R."/>
            <person name="Cullen D."/>
        </authorList>
    </citation>
    <scope>NUCLEOTIDE SEQUENCE [LARGE SCALE GENOMIC DNA]</scope>
    <source>
        <strain evidence="4 5">B</strain>
    </source>
</reference>
<dbReference type="EMBL" id="KB445808">
    <property type="protein sequence ID" value="EMD32863.1"/>
    <property type="molecule type" value="Genomic_DNA"/>
</dbReference>
<accession>M2Q7R0</accession>
<feature type="compositionally biased region" description="Polar residues" evidence="2">
    <location>
        <begin position="747"/>
        <end position="758"/>
    </location>
</feature>
<dbReference type="AlphaFoldDB" id="M2Q7R0"/>
<feature type="compositionally biased region" description="Polar residues" evidence="2">
    <location>
        <begin position="141"/>
        <end position="153"/>
    </location>
</feature>
<dbReference type="SUPFAM" id="SSF48350">
    <property type="entry name" value="GTPase activation domain, GAP"/>
    <property type="match status" value="1"/>
</dbReference>
<evidence type="ECO:0000256" key="1">
    <source>
        <dbReference type="ARBA" id="ARBA00022468"/>
    </source>
</evidence>
<feature type="region of interest" description="Disordered" evidence="2">
    <location>
        <begin position="1"/>
        <end position="21"/>
    </location>
</feature>
<dbReference type="InterPro" id="IPR008936">
    <property type="entry name" value="Rho_GTPase_activation_prot"/>
</dbReference>
<feature type="compositionally biased region" description="Basic and acidic residues" evidence="2">
    <location>
        <begin position="109"/>
        <end position="127"/>
    </location>
</feature>
<dbReference type="GO" id="GO:0060237">
    <property type="term" value="P:regulation of fungal-type cell wall organization"/>
    <property type="evidence" value="ECO:0007669"/>
    <property type="project" value="TreeGrafter"/>
</dbReference>
<feature type="compositionally biased region" description="Acidic residues" evidence="2">
    <location>
        <begin position="696"/>
        <end position="705"/>
    </location>
</feature>
<dbReference type="InterPro" id="IPR051025">
    <property type="entry name" value="RhoGAP"/>
</dbReference>
<evidence type="ECO:0000313" key="5">
    <source>
        <dbReference type="Proteomes" id="UP000016930"/>
    </source>
</evidence>
<feature type="compositionally biased region" description="Polar residues" evidence="2">
    <location>
        <begin position="574"/>
        <end position="589"/>
    </location>
</feature>
<sequence length="885" mass="98477">MPPAMSPDERGRQRKRYPAANLSISVMPQDSHARLASGHIASLHYPSDAEYESTLASSPLRSPLLSHPKVRSTLRAVPELDADRLDRACGQSPLGSPTSSYFTPQQPFRSEHESWGRDDRQPPDSRRASASACHSRPLSPKRSQQSLRSSASEPLSLREQLLDADDAPPAPPVYRSPNATEVLRSLVKILRVEGKQIRDYIEIEDLLEEKEREARERESRLMETKMPPQGFRIFGASLKDAVFYASSPTVLGGYQHELPYVVYTCIEELYRTGMYQQGLFRILPTRGRLAFLMDAFDTRQKPTLRHETMPDICAVFMMYFDRLPEPLIPRPLFNALWNWCVKPTNTREEERRAAALAKEEAAFDRHAHAHALPNILAAKRGWRKRAVSEPTPPPEAEAPAQPVREQDEVKLERCQIAAAQHILRLLKPEAFSLLLYLCAFFTQIPLCPDNGLAFEDIARLFATNLLGGPSKSAAVTMMVWLLNRWERIADGLVGKQRGRLEADVQKKQMQQQQRGLGLQEMARGRSTSIAAPERKIPRPRSTERRRVTISGPPREEPRKMRATSRFRHGGEVPSGSSKTETGRNPTPSDDLQGPRPYSLSVSSDASTSTALSTSSSDSRGAYDAKPVDRESTMRDTREKVHPALPAVSEYDGCYQSIAAKEGGISSNLVDPEAFVPLPSEDMFRMDGTVYSSDSDSAYESDDETDTNTRRTSLRLPAGRRLASNSPPRRSPRPGTSPYRPSPLRDTAANSITVPTEASVSDGELSFARARISALEHALAMERCRSRERSSSVPSPGPLEPSDDAKNVPAADVPGGSDKDSILGYYIDPRPDTADGGIAQPCEVTMRDDQDDVQQQLQQALTERDHARKLVQQFRKVFENAAGLDL</sequence>
<dbReference type="Gene3D" id="1.10.555.10">
    <property type="entry name" value="Rho GTPase activation protein"/>
    <property type="match status" value="1"/>
</dbReference>
<feature type="compositionally biased region" description="Low complexity" evidence="2">
    <location>
        <begin position="507"/>
        <end position="519"/>
    </location>
</feature>
<dbReference type="PANTHER" id="PTHR15228">
    <property type="entry name" value="SPERMATHECAL PHYSIOLOGY VARIANT"/>
    <property type="match status" value="1"/>
</dbReference>
<feature type="compositionally biased region" description="Basic and acidic residues" evidence="2">
    <location>
        <begin position="620"/>
        <end position="639"/>
    </location>
</feature>
<organism evidence="4 5">
    <name type="scientific">Ceriporiopsis subvermispora (strain B)</name>
    <name type="common">White-rot fungus</name>
    <name type="synonym">Gelatoporia subvermispora</name>
    <dbReference type="NCBI Taxonomy" id="914234"/>
    <lineage>
        <taxon>Eukaryota</taxon>
        <taxon>Fungi</taxon>
        <taxon>Dikarya</taxon>
        <taxon>Basidiomycota</taxon>
        <taxon>Agaricomycotina</taxon>
        <taxon>Agaricomycetes</taxon>
        <taxon>Polyporales</taxon>
        <taxon>Gelatoporiaceae</taxon>
        <taxon>Gelatoporia</taxon>
    </lineage>
</organism>
<dbReference type="STRING" id="914234.M2Q7R0"/>
<feature type="compositionally biased region" description="Low complexity" evidence="2">
    <location>
        <begin position="719"/>
        <end position="738"/>
    </location>
</feature>
<dbReference type="HOGENOM" id="CLU_325709_0_0_1"/>
<gene>
    <name evidence="4" type="ORF">CERSUDRAFT_118324</name>
</gene>
<dbReference type="GO" id="GO:0005938">
    <property type="term" value="C:cell cortex"/>
    <property type="evidence" value="ECO:0007669"/>
    <property type="project" value="TreeGrafter"/>
</dbReference>
<feature type="domain" description="Rho-GAP" evidence="3">
    <location>
        <begin position="236"/>
        <end position="500"/>
    </location>
</feature>
<evidence type="ECO:0000313" key="4">
    <source>
        <dbReference type="EMBL" id="EMD32863.1"/>
    </source>
</evidence>
<feature type="compositionally biased region" description="Polar residues" evidence="2">
    <location>
        <begin position="93"/>
        <end position="108"/>
    </location>
</feature>
<dbReference type="SMART" id="SM00324">
    <property type="entry name" value="RhoGAP"/>
    <property type="match status" value="1"/>
</dbReference>
<dbReference type="OrthoDB" id="79452at2759"/>
<name>M2Q7R0_CERS8</name>
<feature type="region of interest" description="Disordered" evidence="2">
    <location>
        <begin position="383"/>
        <end position="404"/>
    </location>
</feature>
<evidence type="ECO:0000259" key="3">
    <source>
        <dbReference type="PROSITE" id="PS50238"/>
    </source>
</evidence>
<keyword evidence="5" id="KW-1185">Reference proteome</keyword>
<dbReference type="PANTHER" id="PTHR15228:SF25">
    <property type="entry name" value="F-BAR DOMAIN-CONTAINING PROTEIN"/>
    <property type="match status" value="1"/>
</dbReference>
<protein>
    <recommendedName>
        <fullName evidence="3">Rho-GAP domain-containing protein</fullName>
    </recommendedName>
</protein>
<evidence type="ECO:0000256" key="2">
    <source>
        <dbReference type="SAM" id="MobiDB-lite"/>
    </source>
</evidence>
<dbReference type="InterPro" id="IPR000198">
    <property type="entry name" value="RhoGAP_dom"/>
</dbReference>
<feature type="region of interest" description="Disordered" evidence="2">
    <location>
        <begin position="87"/>
        <end position="155"/>
    </location>
</feature>
<dbReference type="GO" id="GO:0005096">
    <property type="term" value="F:GTPase activator activity"/>
    <property type="evidence" value="ECO:0007669"/>
    <property type="project" value="UniProtKB-KW"/>
</dbReference>